<keyword evidence="2" id="KW-1185">Reference proteome</keyword>
<name>A0ABX8A6K2_9BRAD</name>
<sequence length="107" mass="11669">MRAGSMDATIVVQRVATTRNAAGTPVETWSDLVTLRAQVIQSSTEEFIRGAGAQDLTATVFRTWFYPGISNADRIVCAGETYDVKEIKELGRRQGMDIRAVSVSTEA</sequence>
<organism evidence="1 2">
    <name type="scientific">Tardiphaga alba</name>
    <dbReference type="NCBI Taxonomy" id="340268"/>
    <lineage>
        <taxon>Bacteria</taxon>
        <taxon>Pseudomonadati</taxon>
        <taxon>Pseudomonadota</taxon>
        <taxon>Alphaproteobacteria</taxon>
        <taxon>Hyphomicrobiales</taxon>
        <taxon>Nitrobacteraceae</taxon>
        <taxon>Tardiphaga</taxon>
    </lineage>
</organism>
<dbReference type="Gene3D" id="2.40.10.270">
    <property type="entry name" value="Bacteriophage SPP1 head-tail adaptor protein"/>
    <property type="match status" value="1"/>
</dbReference>
<proteinExistence type="predicted"/>
<dbReference type="NCBIfam" id="TIGR01563">
    <property type="entry name" value="gp16_SPP1"/>
    <property type="match status" value="1"/>
</dbReference>
<evidence type="ECO:0000313" key="2">
    <source>
        <dbReference type="Proteomes" id="UP000682843"/>
    </source>
</evidence>
<dbReference type="Pfam" id="PF05521">
    <property type="entry name" value="Phage_HCP"/>
    <property type="match status" value="1"/>
</dbReference>
<reference evidence="1 2" key="1">
    <citation type="submission" date="2019-02" db="EMBL/GenBank/DDBJ databases">
        <title>Emended description of the genus Rhodopseudomonas and description of Rhodopseudomonas albus sp. nov., a non-phototrophic, heavy-metal-tolerant bacterium isolated from garden soil.</title>
        <authorList>
            <person name="Bao Z."/>
            <person name="Cao W.W."/>
            <person name="Sato Y."/>
            <person name="Nishizawa T."/>
            <person name="Zhao J."/>
            <person name="Guo Y."/>
            <person name="Ohta H."/>
        </authorList>
    </citation>
    <scope>NUCLEOTIDE SEQUENCE [LARGE SCALE GENOMIC DNA]</scope>
    <source>
        <strain evidence="1 2">SK50-23</strain>
    </source>
</reference>
<evidence type="ECO:0000313" key="1">
    <source>
        <dbReference type="EMBL" id="QUS39062.1"/>
    </source>
</evidence>
<dbReference type="Proteomes" id="UP000682843">
    <property type="component" value="Chromosome"/>
</dbReference>
<accession>A0ABX8A6K2</accession>
<dbReference type="EMBL" id="CP036498">
    <property type="protein sequence ID" value="QUS39062.1"/>
    <property type="molecule type" value="Genomic_DNA"/>
</dbReference>
<dbReference type="InterPro" id="IPR038666">
    <property type="entry name" value="SSP1_head-tail_sf"/>
</dbReference>
<dbReference type="InterPro" id="IPR008767">
    <property type="entry name" value="Phage_SPP1_head-tail_adaptor"/>
</dbReference>
<gene>
    <name evidence="1" type="ORF">RPMA_09615</name>
</gene>
<protein>
    <submittedName>
        <fullName evidence="1">Head-tail adaptor protein</fullName>
    </submittedName>
</protein>